<dbReference type="GO" id="GO:0003677">
    <property type="term" value="F:DNA binding"/>
    <property type="evidence" value="ECO:0007669"/>
    <property type="project" value="UniProtKB-KW"/>
</dbReference>
<name>A0A0K6ICZ4_9BURK</name>
<dbReference type="RefSeq" id="WP_055451857.1">
    <property type="nucleotide sequence ID" value="NZ_CYHF01000019.1"/>
</dbReference>
<proteinExistence type="predicted"/>
<feature type="domain" description="WYL" evidence="1">
    <location>
        <begin position="159"/>
        <end position="224"/>
    </location>
</feature>
<evidence type="ECO:0000313" key="2">
    <source>
        <dbReference type="EMBL" id="CUB00923.1"/>
    </source>
</evidence>
<dbReference type="EMBL" id="CYHF01000019">
    <property type="protein sequence ID" value="CUB00923.1"/>
    <property type="molecule type" value="Genomic_DNA"/>
</dbReference>
<dbReference type="AlphaFoldDB" id="A0A0K6ICZ4"/>
<keyword evidence="2" id="KW-0238">DNA-binding</keyword>
<dbReference type="InterPro" id="IPR026881">
    <property type="entry name" value="WYL_dom"/>
</dbReference>
<accession>A0A0K6ICZ4</accession>
<reference evidence="3" key="1">
    <citation type="submission" date="2015-08" db="EMBL/GenBank/DDBJ databases">
        <authorList>
            <person name="Varghese N."/>
        </authorList>
    </citation>
    <scope>NUCLEOTIDE SEQUENCE [LARGE SCALE GENOMIC DNA]</scope>
    <source>
        <strain evidence="3">DSM 18181</strain>
    </source>
</reference>
<protein>
    <submittedName>
        <fullName evidence="2">Predicted DNA-binding transcriptional regulator YafY, contains an HTH and WYL domains</fullName>
    </submittedName>
</protein>
<dbReference type="Proteomes" id="UP000183649">
    <property type="component" value="Unassembled WGS sequence"/>
</dbReference>
<dbReference type="STRING" id="339866.GCA_001418255_03083"/>
<gene>
    <name evidence="2" type="ORF">Ga0061069_1196</name>
</gene>
<evidence type="ECO:0000259" key="1">
    <source>
        <dbReference type="Pfam" id="PF13280"/>
    </source>
</evidence>
<dbReference type="PROSITE" id="PS52050">
    <property type="entry name" value="WYL"/>
    <property type="match status" value="1"/>
</dbReference>
<keyword evidence="3" id="KW-1185">Reference proteome</keyword>
<sequence>MAGDRKDSLDTAFLLLEILRRIPKVRKITATEIQEQLAAQGWVRDIRSIQRHLDTLSERLDIERDDRSKPYGYRWKEGAEGIALQSLSPQESLLLKMAHEHLRALLPPRLSKTLAGFFDQAERNLGPGTSAKQERAWLNKVRVVPTSQPLLPPEVKPAVFETVTEALFENRYLELVYRNAAGRTLQAKVMPLGLAQQGPRLYLVCRFEGYDNERNLALHRILKASASTLTFAYPTDFDLARFDAEGHFGYGNGERVRLSMRIDKEAGFHLTESPLSPDQVVVEHEDCYQISATVVDSAMLEWWLRGFGEAVWHVKRSKVGNR</sequence>
<dbReference type="PANTHER" id="PTHR34580">
    <property type="match status" value="1"/>
</dbReference>
<dbReference type="Pfam" id="PF13280">
    <property type="entry name" value="WYL"/>
    <property type="match status" value="1"/>
</dbReference>
<evidence type="ECO:0000313" key="3">
    <source>
        <dbReference type="Proteomes" id="UP000183649"/>
    </source>
</evidence>
<dbReference type="PANTHER" id="PTHR34580:SF1">
    <property type="entry name" value="PROTEIN PAFC"/>
    <property type="match status" value="1"/>
</dbReference>
<dbReference type="OrthoDB" id="8595817at2"/>
<organism evidence="2 3">
    <name type="scientific">Thiomonas bhubaneswarensis</name>
    <dbReference type="NCBI Taxonomy" id="339866"/>
    <lineage>
        <taxon>Bacteria</taxon>
        <taxon>Pseudomonadati</taxon>
        <taxon>Pseudomonadota</taxon>
        <taxon>Betaproteobacteria</taxon>
        <taxon>Burkholderiales</taxon>
        <taxon>Thiomonas</taxon>
    </lineage>
</organism>
<dbReference type="InterPro" id="IPR051534">
    <property type="entry name" value="CBASS_pafABC_assoc_protein"/>
</dbReference>